<dbReference type="PANTHER" id="PTHR43877">
    <property type="entry name" value="AMINOALKYLPHOSPHONATE N-ACETYLTRANSFERASE-RELATED-RELATED"/>
    <property type="match status" value="1"/>
</dbReference>
<dbReference type="Proteomes" id="UP001549047">
    <property type="component" value="Unassembled WGS sequence"/>
</dbReference>
<evidence type="ECO:0000256" key="2">
    <source>
        <dbReference type="ARBA" id="ARBA00023315"/>
    </source>
</evidence>
<organism evidence="4 5">
    <name type="scientific">Rhizobium aquaticum</name>
    <dbReference type="NCBI Taxonomy" id="1549636"/>
    <lineage>
        <taxon>Bacteria</taxon>
        <taxon>Pseudomonadati</taxon>
        <taxon>Pseudomonadota</taxon>
        <taxon>Alphaproteobacteria</taxon>
        <taxon>Hyphomicrobiales</taxon>
        <taxon>Rhizobiaceae</taxon>
        <taxon>Rhizobium/Agrobacterium group</taxon>
        <taxon>Rhizobium</taxon>
    </lineage>
</organism>
<evidence type="ECO:0000313" key="5">
    <source>
        <dbReference type="Proteomes" id="UP001549047"/>
    </source>
</evidence>
<accession>A0ABV2IZ74</accession>
<comment type="caution">
    <text evidence="4">The sequence shown here is derived from an EMBL/GenBank/DDBJ whole genome shotgun (WGS) entry which is preliminary data.</text>
</comment>
<gene>
    <name evidence="4" type="ORF">ABID16_002129</name>
</gene>
<dbReference type="PROSITE" id="PS51186">
    <property type="entry name" value="GNAT"/>
    <property type="match status" value="1"/>
</dbReference>
<keyword evidence="1" id="KW-0808">Transferase</keyword>
<reference evidence="4 5" key="1">
    <citation type="submission" date="2024-06" db="EMBL/GenBank/DDBJ databases">
        <title>Genomic Encyclopedia of Type Strains, Phase IV (KMG-IV): sequencing the most valuable type-strain genomes for metagenomic binning, comparative biology and taxonomic classification.</title>
        <authorList>
            <person name="Goeker M."/>
        </authorList>
    </citation>
    <scope>NUCLEOTIDE SEQUENCE [LARGE SCALE GENOMIC DNA]</scope>
    <source>
        <strain evidence="4 5">DSM 29780</strain>
    </source>
</reference>
<dbReference type="EMBL" id="JBEPMB010000002">
    <property type="protein sequence ID" value="MET3613800.1"/>
    <property type="molecule type" value="Genomic_DNA"/>
</dbReference>
<dbReference type="Pfam" id="PF13508">
    <property type="entry name" value="Acetyltransf_7"/>
    <property type="match status" value="1"/>
</dbReference>
<name>A0ABV2IZ74_9HYPH</name>
<proteinExistence type="predicted"/>
<feature type="domain" description="N-acetyltransferase" evidence="3">
    <location>
        <begin position="2"/>
        <end position="163"/>
    </location>
</feature>
<evidence type="ECO:0000256" key="1">
    <source>
        <dbReference type="ARBA" id="ARBA00022679"/>
    </source>
</evidence>
<sequence length="175" mass="19186">MTTIRQLTEDETLTAIPQLTRLFRDTVAAGASLGYMWPFPPEEAEGFWRDVAGAVGRGDTILLVAEIDGLIEGTVQLGLKLPPNQPHRGDIKKLMVHPDARGRGLSRRLMEAAEAAARARGRSLLVLDTATGEPAEDIYRHLGWREAGTIPGYALFPDGRPCDTSVYYKTLRTVS</sequence>
<keyword evidence="2" id="KW-0012">Acyltransferase</keyword>
<dbReference type="InterPro" id="IPR016181">
    <property type="entry name" value="Acyl_CoA_acyltransferase"/>
</dbReference>
<dbReference type="RefSeq" id="WP_354556303.1">
    <property type="nucleotide sequence ID" value="NZ_JBEPMB010000002.1"/>
</dbReference>
<keyword evidence="5" id="KW-1185">Reference proteome</keyword>
<dbReference type="InterPro" id="IPR050832">
    <property type="entry name" value="Bact_Acetyltransf"/>
</dbReference>
<evidence type="ECO:0000313" key="4">
    <source>
        <dbReference type="EMBL" id="MET3613800.1"/>
    </source>
</evidence>
<dbReference type="PANTHER" id="PTHR43877:SF2">
    <property type="entry name" value="AMINOALKYLPHOSPHONATE N-ACETYLTRANSFERASE-RELATED"/>
    <property type="match status" value="1"/>
</dbReference>
<dbReference type="SUPFAM" id="SSF55729">
    <property type="entry name" value="Acyl-CoA N-acyltransferases (Nat)"/>
    <property type="match status" value="1"/>
</dbReference>
<dbReference type="InterPro" id="IPR000182">
    <property type="entry name" value="GNAT_dom"/>
</dbReference>
<evidence type="ECO:0000259" key="3">
    <source>
        <dbReference type="PROSITE" id="PS51186"/>
    </source>
</evidence>
<dbReference type="Gene3D" id="3.40.630.30">
    <property type="match status" value="1"/>
</dbReference>
<protein>
    <submittedName>
        <fullName evidence="4">Ribosomal protein S18 acetylase RimI-like enzyme</fullName>
    </submittedName>
</protein>
<dbReference type="CDD" id="cd04301">
    <property type="entry name" value="NAT_SF"/>
    <property type="match status" value="1"/>
</dbReference>